<keyword evidence="1" id="KW-0805">Transcription regulation</keyword>
<dbReference type="InterPro" id="IPR001647">
    <property type="entry name" value="HTH_TetR"/>
</dbReference>
<proteinExistence type="predicted"/>
<name>A0A1Y1SD72_9GAMM</name>
<dbReference type="GO" id="GO:0003700">
    <property type="term" value="F:DNA-binding transcription factor activity"/>
    <property type="evidence" value="ECO:0007669"/>
    <property type="project" value="TreeGrafter"/>
</dbReference>
<feature type="domain" description="HTH tetR-type" evidence="5">
    <location>
        <begin position="18"/>
        <end position="78"/>
    </location>
</feature>
<dbReference type="EMBL" id="AQQV01000002">
    <property type="protein sequence ID" value="ORE86871.1"/>
    <property type="molecule type" value="Genomic_DNA"/>
</dbReference>
<evidence type="ECO:0000313" key="6">
    <source>
        <dbReference type="EMBL" id="ORE86871.1"/>
    </source>
</evidence>
<feature type="DNA-binding region" description="H-T-H motif" evidence="4">
    <location>
        <begin position="41"/>
        <end position="60"/>
    </location>
</feature>
<evidence type="ECO:0000256" key="1">
    <source>
        <dbReference type="ARBA" id="ARBA00023015"/>
    </source>
</evidence>
<reference evidence="6 7" key="1">
    <citation type="submission" date="2013-04" db="EMBL/GenBank/DDBJ databases">
        <title>Oceanococcus atlanticus 22II-S10r2 Genome Sequencing.</title>
        <authorList>
            <person name="Lai Q."/>
            <person name="Li G."/>
            <person name="Shao Z."/>
        </authorList>
    </citation>
    <scope>NUCLEOTIDE SEQUENCE [LARGE SCALE GENOMIC DNA]</scope>
    <source>
        <strain evidence="6 7">22II-S10r2</strain>
    </source>
</reference>
<keyword evidence="3" id="KW-0804">Transcription</keyword>
<dbReference type="RefSeq" id="WP_158523099.1">
    <property type="nucleotide sequence ID" value="NZ_AQQV01000002.1"/>
</dbReference>
<dbReference type="Pfam" id="PF00440">
    <property type="entry name" value="TetR_N"/>
    <property type="match status" value="1"/>
</dbReference>
<evidence type="ECO:0000256" key="2">
    <source>
        <dbReference type="ARBA" id="ARBA00023125"/>
    </source>
</evidence>
<dbReference type="PANTHER" id="PTHR30055:SF234">
    <property type="entry name" value="HTH-TYPE TRANSCRIPTIONAL REGULATOR BETI"/>
    <property type="match status" value="1"/>
</dbReference>
<dbReference type="InterPro" id="IPR050109">
    <property type="entry name" value="HTH-type_TetR-like_transc_reg"/>
</dbReference>
<gene>
    <name evidence="6" type="ORF">ATO7_07527</name>
</gene>
<dbReference type="PRINTS" id="PR00455">
    <property type="entry name" value="HTHTETR"/>
</dbReference>
<dbReference type="STRING" id="1317117.ATO7_07527"/>
<dbReference type="AlphaFoldDB" id="A0A1Y1SD72"/>
<dbReference type="OrthoDB" id="9805134at2"/>
<evidence type="ECO:0000259" key="5">
    <source>
        <dbReference type="PROSITE" id="PS50977"/>
    </source>
</evidence>
<dbReference type="GO" id="GO:0000976">
    <property type="term" value="F:transcription cis-regulatory region binding"/>
    <property type="evidence" value="ECO:0007669"/>
    <property type="project" value="TreeGrafter"/>
</dbReference>
<dbReference type="SUPFAM" id="SSF46689">
    <property type="entry name" value="Homeodomain-like"/>
    <property type="match status" value="1"/>
</dbReference>
<dbReference type="Proteomes" id="UP000192342">
    <property type="component" value="Unassembled WGS sequence"/>
</dbReference>
<dbReference type="PANTHER" id="PTHR30055">
    <property type="entry name" value="HTH-TYPE TRANSCRIPTIONAL REGULATOR RUTR"/>
    <property type="match status" value="1"/>
</dbReference>
<keyword evidence="2 4" id="KW-0238">DNA-binding</keyword>
<sequence>MSTSSKPASGKRAYLRRAERQQNLLETAAHIVETQGWTALSMSALAEQAGTSRQLVYQHFSSLEVLLAKTAEHIFEEVRAATHDSVAAHPNNLTQAIAAAEAISLDLPQGRGDALWQLINGTAADSAELDAIRRGLRDVILELWLPTIQREFDMDETRARVVGWSLIMGFWGMRQLIRDGVVERDEAMAAFNQLIARMNT</sequence>
<comment type="caution">
    <text evidence="6">The sequence shown here is derived from an EMBL/GenBank/DDBJ whole genome shotgun (WGS) entry which is preliminary data.</text>
</comment>
<evidence type="ECO:0000256" key="3">
    <source>
        <dbReference type="ARBA" id="ARBA00023163"/>
    </source>
</evidence>
<dbReference type="InterPro" id="IPR009057">
    <property type="entry name" value="Homeodomain-like_sf"/>
</dbReference>
<organism evidence="6 7">
    <name type="scientific">Oceanococcus atlanticus</name>
    <dbReference type="NCBI Taxonomy" id="1317117"/>
    <lineage>
        <taxon>Bacteria</taxon>
        <taxon>Pseudomonadati</taxon>
        <taxon>Pseudomonadota</taxon>
        <taxon>Gammaproteobacteria</taxon>
        <taxon>Chromatiales</taxon>
        <taxon>Oceanococcaceae</taxon>
        <taxon>Oceanococcus</taxon>
    </lineage>
</organism>
<evidence type="ECO:0000313" key="7">
    <source>
        <dbReference type="Proteomes" id="UP000192342"/>
    </source>
</evidence>
<accession>A0A1Y1SD72</accession>
<evidence type="ECO:0000256" key="4">
    <source>
        <dbReference type="PROSITE-ProRule" id="PRU00335"/>
    </source>
</evidence>
<keyword evidence="7" id="KW-1185">Reference proteome</keyword>
<dbReference type="PROSITE" id="PS50977">
    <property type="entry name" value="HTH_TETR_2"/>
    <property type="match status" value="1"/>
</dbReference>
<dbReference type="Gene3D" id="1.10.357.10">
    <property type="entry name" value="Tetracycline Repressor, domain 2"/>
    <property type="match status" value="1"/>
</dbReference>
<protein>
    <submittedName>
        <fullName evidence="6">Transcriptional regulator</fullName>
    </submittedName>
</protein>